<feature type="domain" description="Amidase" evidence="1">
    <location>
        <begin position="150"/>
        <end position="505"/>
    </location>
</feature>
<organism evidence="2 3">
    <name type="scientific">Demequina zhanjiangensis</name>
    <dbReference type="NCBI Taxonomy" id="3051659"/>
    <lineage>
        <taxon>Bacteria</taxon>
        <taxon>Bacillati</taxon>
        <taxon>Actinomycetota</taxon>
        <taxon>Actinomycetes</taxon>
        <taxon>Micrococcales</taxon>
        <taxon>Demequinaceae</taxon>
        <taxon>Demequina</taxon>
    </lineage>
</organism>
<dbReference type="InterPro" id="IPR032710">
    <property type="entry name" value="NTF2-like_dom_sf"/>
</dbReference>
<protein>
    <submittedName>
        <fullName evidence="2">DUF3225 domain-containing protein</fullName>
    </submittedName>
</protein>
<dbReference type="InterPro" id="IPR020556">
    <property type="entry name" value="Amidase_CS"/>
</dbReference>
<dbReference type="InterPro" id="IPR024507">
    <property type="entry name" value="AtzH-like"/>
</dbReference>
<proteinExistence type="predicted"/>
<dbReference type="RefSeq" id="WP_301125842.1">
    <property type="nucleotide sequence ID" value="NZ_JAUHPV010000001.1"/>
</dbReference>
<accession>A0ABT8FYB7</accession>
<dbReference type="PANTHER" id="PTHR46310:SF7">
    <property type="entry name" value="AMIDASE 1"/>
    <property type="match status" value="1"/>
</dbReference>
<dbReference type="Pfam" id="PF01425">
    <property type="entry name" value="Amidase"/>
    <property type="match status" value="1"/>
</dbReference>
<dbReference type="EMBL" id="JAUHPV010000001">
    <property type="protein sequence ID" value="MDN4471822.1"/>
    <property type="molecule type" value="Genomic_DNA"/>
</dbReference>
<dbReference type="InterPro" id="IPR023631">
    <property type="entry name" value="Amidase_dom"/>
</dbReference>
<dbReference type="Pfam" id="PF11533">
    <property type="entry name" value="AtzH-like"/>
    <property type="match status" value="1"/>
</dbReference>
<dbReference type="SUPFAM" id="SSF54427">
    <property type="entry name" value="NTF2-like"/>
    <property type="match status" value="1"/>
</dbReference>
<dbReference type="PANTHER" id="PTHR46310">
    <property type="entry name" value="AMIDASE 1"/>
    <property type="match status" value="1"/>
</dbReference>
<sequence length="522" mass="53655">MTHIHVAAGAVAPDSLIEAVSAYERALGADDLDALAAFFAPGPDSMRGDASGLLVGHDAITSFRGARGGVGPRRVVELHLTPAGADWLAVSVNAPAAGGRGLVSQLWRFSEDAADGPGAGWRIVAAHVTAPAKAIDQRVWRVVGAPLVAGVPEGPLAGQTVAVKDLYAIAGQRIGVGVRAYLAEAPIEEANAPSVQSLLDAGADIVGIAQTDQFAYSIAGLNPDYGTPPNPAAPGTIPGGSSSGPASAVALGQASIGLGSDTAGSIRVPASYQGLWGLRTTHGSVSLEGVAPLAPRYDTVGWLTRDGATLLAAAKASISGDPGVELGDVVLASPQVGAAVKPEVRQAFHALLQRLEVQVDLETVDLPDLGRLYRGFRVTQSAEAWRSDGEWITAHPGAVAPDVEERFAFAASVTPELEAEGLIEVSALAREIDEALGDTILVLPSTASPAPRLDADPDYLQEVREATLSMTAIAGFTGRPALSVPWMMTDDGPVGLCLVGPRGSDLVLIEKALAWEKALRRS</sequence>
<keyword evidence="3" id="KW-1185">Reference proteome</keyword>
<reference evidence="2" key="1">
    <citation type="submission" date="2023-06" db="EMBL/GenBank/DDBJ databases">
        <title>SYSU T00b26.</title>
        <authorList>
            <person name="Gao L."/>
            <person name="Fang B.-Z."/>
            <person name="Li W.-J."/>
        </authorList>
    </citation>
    <scope>NUCLEOTIDE SEQUENCE</scope>
    <source>
        <strain evidence="2">SYSU T00b26</strain>
    </source>
</reference>
<dbReference type="InterPro" id="IPR036928">
    <property type="entry name" value="AS_sf"/>
</dbReference>
<dbReference type="SUPFAM" id="SSF75304">
    <property type="entry name" value="Amidase signature (AS) enzymes"/>
    <property type="match status" value="1"/>
</dbReference>
<comment type="caution">
    <text evidence="2">The sequence shown here is derived from an EMBL/GenBank/DDBJ whole genome shotgun (WGS) entry which is preliminary data.</text>
</comment>
<evidence type="ECO:0000259" key="1">
    <source>
        <dbReference type="Pfam" id="PF01425"/>
    </source>
</evidence>
<dbReference type="Proteomes" id="UP001172738">
    <property type="component" value="Unassembled WGS sequence"/>
</dbReference>
<dbReference type="Gene3D" id="3.90.1300.10">
    <property type="entry name" value="Amidase signature (AS) domain"/>
    <property type="match status" value="1"/>
</dbReference>
<evidence type="ECO:0000313" key="3">
    <source>
        <dbReference type="Proteomes" id="UP001172738"/>
    </source>
</evidence>
<dbReference type="PROSITE" id="PS00571">
    <property type="entry name" value="AMIDASES"/>
    <property type="match status" value="1"/>
</dbReference>
<evidence type="ECO:0000313" key="2">
    <source>
        <dbReference type="EMBL" id="MDN4471822.1"/>
    </source>
</evidence>
<dbReference type="Gene3D" id="3.10.450.50">
    <property type="match status" value="1"/>
</dbReference>
<gene>
    <name evidence="2" type="ORF">QQX04_02300</name>
</gene>
<name>A0ABT8FYB7_9MICO</name>